<evidence type="ECO:0000256" key="1">
    <source>
        <dbReference type="SAM" id="Phobius"/>
    </source>
</evidence>
<keyword evidence="3" id="KW-1185">Reference proteome</keyword>
<reference evidence="2 3" key="1">
    <citation type="submission" date="2023-03" db="EMBL/GenBank/DDBJ databases">
        <title>Draft genome sequence of the bacteria which degrade cell wall of Tricholomamatutake.</title>
        <authorList>
            <person name="Konishi Y."/>
            <person name="Fukuta Y."/>
            <person name="Shirasaka N."/>
        </authorList>
    </citation>
    <scope>NUCLEOTIDE SEQUENCE [LARGE SCALE GENOMIC DNA]</scope>
    <source>
        <strain evidence="3">mu1</strain>
    </source>
</reference>
<name>A0ABQ6GHZ3_9BACL</name>
<keyword evidence="1" id="KW-0472">Membrane</keyword>
<accession>A0ABQ6GHZ3</accession>
<dbReference type="RefSeq" id="WP_284241181.1">
    <property type="nucleotide sequence ID" value="NZ_BSSQ01000018.1"/>
</dbReference>
<dbReference type="Proteomes" id="UP001157114">
    <property type="component" value="Unassembled WGS sequence"/>
</dbReference>
<gene>
    <name evidence="2" type="ORF">MU1_47690</name>
</gene>
<evidence type="ECO:0000313" key="2">
    <source>
        <dbReference type="EMBL" id="GLX70423.1"/>
    </source>
</evidence>
<feature type="transmembrane region" description="Helical" evidence="1">
    <location>
        <begin position="55"/>
        <end position="75"/>
    </location>
</feature>
<dbReference type="EMBL" id="BSSQ01000018">
    <property type="protein sequence ID" value="GLX70423.1"/>
    <property type="molecule type" value="Genomic_DNA"/>
</dbReference>
<keyword evidence="1" id="KW-0812">Transmembrane</keyword>
<keyword evidence="1" id="KW-1133">Transmembrane helix</keyword>
<evidence type="ECO:0008006" key="4">
    <source>
        <dbReference type="Google" id="ProtNLM"/>
    </source>
</evidence>
<proteinExistence type="predicted"/>
<protein>
    <recommendedName>
        <fullName evidence="4">DUF4367 domain-containing protein</fullName>
    </recommendedName>
</protein>
<evidence type="ECO:0000313" key="3">
    <source>
        <dbReference type="Proteomes" id="UP001157114"/>
    </source>
</evidence>
<comment type="caution">
    <text evidence="2">The sequence shown here is derived from an EMBL/GenBank/DDBJ whole genome shotgun (WGS) entry which is preliminary data.</text>
</comment>
<organism evidence="2 3">
    <name type="scientific">Paenibacillus glycanilyticus</name>
    <dbReference type="NCBI Taxonomy" id="126569"/>
    <lineage>
        <taxon>Bacteria</taxon>
        <taxon>Bacillati</taxon>
        <taxon>Bacillota</taxon>
        <taxon>Bacilli</taxon>
        <taxon>Bacillales</taxon>
        <taxon>Paenibacillaceae</taxon>
        <taxon>Paenibacillus</taxon>
    </lineage>
</organism>
<sequence>MKDYSPDFEPLEQFKRDAERNVPAPVDFSERIMPLIELEAAREPSYKALGQKRRAIGVVLIALTVTLLCGFTYAWTTDILTVKDDAGREVMQVKSPDAIPAAQMKLRERVEHAINEQLQQDEAALIVIGQDNIDAVKKYKEPDPLNDMSVFAGFTYSSAKEIPSRLIGQLSELTKLGDHVLDAELTEAVLHPYLGHPNAVQPDKWVETADAESGAPYVYYKFKPDEKAFMEDATLSLTYRKGASTFTLSGNYGDFTSVTVYDRYPSAEQIYDVGGIPIYLSKGVDASYLFWIQPVNGGELVISLNSDGDLKERLDFAEAVIRTTGQ</sequence>